<dbReference type="EMBL" id="JBHSMF010000009">
    <property type="protein sequence ID" value="MFC5498843.1"/>
    <property type="molecule type" value="Genomic_DNA"/>
</dbReference>
<feature type="chain" id="PRO_5046989719" description="Transporter" evidence="1">
    <location>
        <begin position="25"/>
        <end position="247"/>
    </location>
</feature>
<name>A0ABW0NFY6_9BURK</name>
<dbReference type="RefSeq" id="WP_376850921.1">
    <property type="nucleotide sequence ID" value="NZ_JBHSMF010000009.1"/>
</dbReference>
<evidence type="ECO:0000313" key="3">
    <source>
        <dbReference type="Proteomes" id="UP001596037"/>
    </source>
</evidence>
<organism evidence="2 3">
    <name type="scientific">Caenimonas terrae</name>
    <dbReference type="NCBI Taxonomy" id="696074"/>
    <lineage>
        <taxon>Bacteria</taxon>
        <taxon>Pseudomonadati</taxon>
        <taxon>Pseudomonadota</taxon>
        <taxon>Betaproteobacteria</taxon>
        <taxon>Burkholderiales</taxon>
        <taxon>Comamonadaceae</taxon>
        <taxon>Caenimonas</taxon>
    </lineage>
</organism>
<sequence length="247" mass="27766">MRFARWAGTLAVLCPLLAPAFVRAGPNDYVKTPIVEEGEREIDFKWGAQKFKDGGSGTATSVGFGWGATSWWFTELYGKWKREPGSAGGFDAVEWENKFQLTPTGKYPVDIGLLLEIERPKDRSEGYEVTYGPLLQSEWGAVQGNLNLLWQKHVRASEPFDTELHYEAQLKYRASERFEWGAQGFGSFGRWDHWAASSAQDHQVGPAVFGKLKVGTRQAVRYNAALLFGLTSASPRTTLRLQTEYEF</sequence>
<proteinExistence type="predicted"/>
<keyword evidence="1" id="KW-0732">Signal</keyword>
<evidence type="ECO:0000256" key="1">
    <source>
        <dbReference type="SAM" id="SignalP"/>
    </source>
</evidence>
<gene>
    <name evidence="2" type="ORF">ACFPOE_14945</name>
</gene>
<evidence type="ECO:0000313" key="2">
    <source>
        <dbReference type="EMBL" id="MFC5498843.1"/>
    </source>
</evidence>
<dbReference type="Proteomes" id="UP001596037">
    <property type="component" value="Unassembled WGS sequence"/>
</dbReference>
<accession>A0ABW0NFY6</accession>
<feature type="signal peptide" evidence="1">
    <location>
        <begin position="1"/>
        <end position="24"/>
    </location>
</feature>
<keyword evidence="3" id="KW-1185">Reference proteome</keyword>
<protein>
    <recommendedName>
        <fullName evidence="4">Transporter</fullName>
    </recommendedName>
</protein>
<comment type="caution">
    <text evidence="2">The sequence shown here is derived from an EMBL/GenBank/DDBJ whole genome shotgun (WGS) entry which is preliminary data.</text>
</comment>
<reference evidence="3" key="1">
    <citation type="journal article" date="2019" name="Int. J. Syst. Evol. Microbiol.">
        <title>The Global Catalogue of Microorganisms (GCM) 10K type strain sequencing project: providing services to taxonomists for standard genome sequencing and annotation.</title>
        <authorList>
            <consortium name="The Broad Institute Genomics Platform"/>
            <consortium name="The Broad Institute Genome Sequencing Center for Infectious Disease"/>
            <person name="Wu L."/>
            <person name="Ma J."/>
        </authorList>
    </citation>
    <scope>NUCLEOTIDE SEQUENCE [LARGE SCALE GENOMIC DNA]</scope>
    <source>
        <strain evidence="3">CCUG 57401</strain>
    </source>
</reference>
<evidence type="ECO:0008006" key="4">
    <source>
        <dbReference type="Google" id="ProtNLM"/>
    </source>
</evidence>